<dbReference type="OrthoDB" id="5600508at2"/>
<evidence type="ECO:0000259" key="2">
    <source>
        <dbReference type="Pfam" id="PF10881"/>
    </source>
</evidence>
<dbReference type="eggNOG" id="COG0551">
    <property type="taxonomic scope" value="Bacteria"/>
</dbReference>
<accession>K6YUY2</accession>
<evidence type="ECO:0000313" key="4">
    <source>
        <dbReference type="Proteomes" id="UP000006327"/>
    </source>
</evidence>
<organism evidence="3 4">
    <name type="scientific">Paraglaciecola arctica BSs20135</name>
    <dbReference type="NCBI Taxonomy" id="493475"/>
    <lineage>
        <taxon>Bacteria</taxon>
        <taxon>Pseudomonadati</taxon>
        <taxon>Pseudomonadota</taxon>
        <taxon>Gammaproteobacteria</taxon>
        <taxon>Alteromonadales</taxon>
        <taxon>Alteromonadaceae</taxon>
        <taxon>Paraglaciecola</taxon>
    </lineage>
</organism>
<dbReference type="RefSeq" id="WP_007622507.1">
    <property type="nucleotide sequence ID" value="NZ_BAEO01000055.1"/>
</dbReference>
<dbReference type="InterPro" id="IPR024402">
    <property type="entry name" value="DUF2726"/>
</dbReference>
<reference evidence="3 4" key="1">
    <citation type="journal article" date="2017" name="Antonie Van Leeuwenhoek">
        <title>Rhizobium rhizosphaerae sp. nov., a novel species isolated from rice rhizosphere.</title>
        <authorList>
            <person name="Zhao J.J."/>
            <person name="Zhang J."/>
            <person name="Zhang R.J."/>
            <person name="Zhang C.W."/>
            <person name="Yin H.Q."/>
            <person name="Zhang X.X."/>
        </authorList>
    </citation>
    <scope>NUCLEOTIDE SEQUENCE [LARGE SCALE GENOMIC DNA]</scope>
    <source>
        <strain evidence="3 4">BSs20135</strain>
    </source>
</reference>
<sequence>MELAIVLMMLLIIVAVGAMKLYEPSLAFPFKKKGNLFTPVERTFLGLIEEAVGNEFRILCRVKMSDILTIHQKTDKKTSKNAASRAGSKHLDFVLCSKADMSPIMAIDLVHNNGKDGYKSQRDFYVSGALDAAHIPHVRIKVRSGYKAQDIRECIQAKLPKTKLKLLNAPVPQSGGRLAAEFARQAKPTRPIQTNKTVASRPVAAA</sequence>
<keyword evidence="4" id="KW-1185">Reference proteome</keyword>
<protein>
    <recommendedName>
        <fullName evidence="2">DUF2726 domain-containing protein</fullName>
    </recommendedName>
</protein>
<dbReference type="AlphaFoldDB" id="K6YUY2"/>
<dbReference type="STRING" id="493475.GARC_3564"/>
<evidence type="ECO:0000313" key="3">
    <source>
        <dbReference type="EMBL" id="GAC20518.1"/>
    </source>
</evidence>
<dbReference type="Proteomes" id="UP000006327">
    <property type="component" value="Unassembled WGS sequence"/>
</dbReference>
<comment type="caution">
    <text evidence="3">The sequence shown here is derived from an EMBL/GenBank/DDBJ whole genome shotgun (WGS) entry which is preliminary data.</text>
</comment>
<dbReference type="Pfam" id="PF10881">
    <property type="entry name" value="DUF2726"/>
    <property type="match status" value="1"/>
</dbReference>
<evidence type="ECO:0000256" key="1">
    <source>
        <dbReference type="SAM" id="MobiDB-lite"/>
    </source>
</evidence>
<name>K6YUY2_9ALTE</name>
<feature type="region of interest" description="Disordered" evidence="1">
    <location>
        <begin position="183"/>
        <end position="206"/>
    </location>
</feature>
<dbReference type="EMBL" id="BAEO01000055">
    <property type="protein sequence ID" value="GAC20518.1"/>
    <property type="molecule type" value="Genomic_DNA"/>
</dbReference>
<feature type="domain" description="DUF2726" evidence="2">
    <location>
        <begin position="35"/>
        <end position="157"/>
    </location>
</feature>
<gene>
    <name evidence="3" type="ORF">GARC_3564</name>
</gene>
<proteinExistence type="predicted"/>